<protein>
    <submittedName>
        <fullName evidence="1">Uncharacterized protein</fullName>
    </submittedName>
</protein>
<accession>A0LI47</accession>
<evidence type="ECO:0000313" key="1">
    <source>
        <dbReference type="EMBL" id="ABK17099.1"/>
    </source>
</evidence>
<dbReference type="HOGENOM" id="CLU_2107786_0_0_7"/>
<dbReference type="RefSeq" id="WP_011698270.1">
    <property type="nucleotide sequence ID" value="NC_008554.1"/>
</dbReference>
<dbReference type="InParanoid" id="A0LI47"/>
<keyword evidence="2" id="KW-1185">Reference proteome</keyword>
<dbReference type="AlphaFoldDB" id="A0LI47"/>
<organism evidence="1 2">
    <name type="scientific">Syntrophobacter fumaroxidans (strain DSM 10017 / MPOB)</name>
    <dbReference type="NCBI Taxonomy" id="335543"/>
    <lineage>
        <taxon>Bacteria</taxon>
        <taxon>Pseudomonadati</taxon>
        <taxon>Thermodesulfobacteriota</taxon>
        <taxon>Syntrophobacteria</taxon>
        <taxon>Syntrophobacterales</taxon>
        <taxon>Syntrophobacteraceae</taxon>
        <taxon>Syntrophobacter</taxon>
    </lineage>
</organism>
<proteinExistence type="predicted"/>
<gene>
    <name evidence="1" type="ordered locus">Sfum_1408</name>
</gene>
<dbReference type="Proteomes" id="UP000001784">
    <property type="component" value="Chromosome"/>
</dbReference>
<dbReference type="EMBL" id="CP000478">
    <property type="protein sequence ID" value="ABK17099.1"/>
    <property type="molecule type" value="Genomic_DNA"/>
</dbReference>
<name>A0LI47_SYNFM</name>
<reference evidence="1 2" key="1">
    <citation type="submission" date="2006-10" db="EMBL/GenBank/DDBJ databases">
        <title>Complete sequence of Syntrophobacter fumaroxidans MPOB.</title>
        <authorList>
            <consortium name="US DOE Joint Genome Institute"/>
            <person name="Copeland A."/>
            <person name="Lucas S."/>
            <person name="Lapidus A."/>
            <person name="Barry K."/>
            <person name="Detter J.C."/>
            <person name="Glavina del Rio T."/>
            <person name="Hammon N."/>
            <person name="Israni S."/>
            <person name="Pitluck S."/>
            <person name="Goltsman E.G."/>
            <person name="Martinez M."/>
            <person name="Schmutz J."/>
            <person name="Larimer F."/>
            <person name="Land M."/>
            <person name="Hauser L."/>
            <person name="Kyrpides N."/>
            <person name="Kim E."/>
            <person name="Boone D.R."/>
            <person name="Brockman F."/>
            <person name="Culley D."/>
            <person name="Ferry J."/>
            <person name="Gunsalus R."/>
            <person name="McInerney M.J."/>
            <person name="Morrison M."/>
            <person name="Plugge C."/>
            <person name="Rohlin L."/>
            <person name="Scholten J."/>
            <person name="Sieber J."/>
            <person name="Stams A.J.M."/>
            <person name="Worm P."/>
            <person name="Henstra A.M."/>
            <person name="Richardson P."/>
        </authorList>
    </citation>
    <scope>NUCLEOTIDE SEQUENCE [LARGE SCALE GENOMIC DNA]</scope>
    <source>
        <strain evidence="2">DSM 10017 / MPOB</strain>
    </source>
</reference>
<dbReference type="KEGG" id="sfu:Sfum_1408"/>
<sequence length="115" mass="12881">MELAIIVIDNQTKFNVTEWISNDDGEKAPVISLRYRNAIARCKKPMPVSGVIRCIRIAHVHDNFVINIDYAISSSRIPGKMDRGVASLSGARRAREGGFPWRSFPSIAGPPRVWF</sequence>
<evidence type="ECO:0000313" key="2">
    <source>
        <dbReference type="Proteomes" id="UP000001784"/>
    </source>
</evidence>